<comment type="pathway">
    <text evidence="1 4">Purine metabolism; IMP biosynthesis via de novo pathway; N(2)-formyl-N(1)-(5-phospho-D-ribosyl)glycinamide from N(1)-(5-phospho-D-ribosyl)glycinamide (10-formyl THF route): step 1/1.</text>
</comment>
<feature type="binding site" evidence="4">
    <location>
        <position position="86"/>
    </location>
    <ligand>
        <name>(6R)-10-formyltetrahydrofolate</name>
        <dbReference type="ChEBI" id="CHEBI:195366"/>
    </ligand>
</feature>
<evidence type="ECO:0000313" key="7">
    <source>
        <dbReference type="Proteomes" id="UP000190669"/>
    </source>
</evidence>
<proteinExistence type="inferred from homology"/>
<dbReference type="PANTHER" id="PTHR43369:SF2">
    <property type="entry name" value="PHOSPHORIBOSYLGLYCINAMIDE FORMYLTRANSFERASE"/>
    <property type="match status" value="1"/>
</dbReference>
<dbReference type="PANTHER" id="PTHR43369">
    <property type="entry name" value="PHOSPHORIBOSYLGLYCINAMIDE FORMYLTRANSFERASE"/>
    <property type="match status" value="1"/>
</dbReference>
<comment type="catalytic activity">
    <reaction evidence="4">
        <text>N(1)-(5-phospho-beta-D-ribosyl)glycinamide + (6R)-10-formyltetrahydrofolate = N(2)-formyl-N(1)-(5-phospho-beta-D-ribosyl)glycinamide + (6S)-5,6,7,8-tetrahydrofolate + H(+)</text>
        <dbReference type="Rhea" id="RHEA:15053"/>
        <dbReference type="ChEBI" id="CHEBI:15378"/>
        <dbReference type="ChEBI" id="CHEBI:57453"/>
        <dbReference type="ChEBI" id="CHEBI:143788"/>
        <dbReference type="ChEBI" id="CHEBI:147286"/>
        <dbReference type="ChEBI" id="CHEBI:195366"/>
        <dbReference type="EC" id="2.1.2.2"/>
    </reaction>
</comment>
<accession>A0ABY1L8R7</accession>
<protein>
    <recommendedName>
        <fullName evidence="4">Phosphoribosylglycinamide formyltransferase</fullName>
        <ecNumber evidence="4">2.1.2.2</ecNumber>
    </recommendedName>
    <alternativeName>
        <fullName evidence="4">5'-phosphoribosylglycinamide transformylase</fullName>
    </alternativeName>
    <alternativeName>
        <fullName evidence="4">GAR transformylase</fullName>
        <shortName evidence="4">GART</shortName>
    </alternativeName>
</protein>
<name>A0ABY1L8R7_9FLAO</name>
<keyword evidence="2 4" id="KW-0808">Transferase</keyword>
<dbReference type="HAMAP" id="MF_01930">
    <property type="entry name" value="PurN"/>
    <property type="match status" value="1"/>
</dbReference>
<reference evidence="6 7" key="1">
    <citation type="submission" date="2017-02" db="EMBL/GenBank/DDBJ databases">
        <authorList>
            <person name="Varghese N."/>
            <person name="Submissions S."/>
        </authorList>
    </citation>
    <scope>NUCLEOTIDE SEQUENCE [LARGE SCALE GENOMIC DNA]</scope>
    <source>
        <strain evidence="6 7">DSM 16775</strain>
    </source>
</reference>
<dbReference type="Proteomes" id="UP000190669">
    <property type="component" value="Unassembled WGS sequence"/>
</dbReference>
<evidence type="ECO:0000256" key="1">
    <source>
        <dbReference type="ARBA" id="ARBA00005054"/>
    </source>
</evidence>
<dbReference type="Gene3D" id="3.40.50.170">
    <property type="entry name" value="Formyl transferase, N-terminal domain"/>
    <property type="match status" value="1"/>
</dbReference>
<evidence type="ECO:0000256" key="2">
    <source>
        <dbReference type="ARBA" id="ARBA00022679"/>
    </source>
</evidence>
<feature type="binding site" evidence="4">
    <location>
        <position position="128"/>
    </location>
    <ligand>
        <name>(6R)-10-formyltetrahydrofolate</name>
        <dbReference type="ChEBI" id="CHEBI:195366"/>
    </ligand>
</feature>
<gene>
    <name evidence="4" type="primary">purN</name>
    <name evidence="6" type="ORF">SAMN05421800_1076</name>
</gene>
<sequence>MPLQSGLVNNIESLVKVSNLDKAHKIKMKNIVILVSGSGTNLQRIIDTIDNGEIQNAKVSLVVADRECFGLERAKNHNIENVLIPRGKNFSSELSKIIPENTDLIVLAGFLSILKPEFCENWGRKIINIHPALLPKFGGKGMWGHHVHHAVIEAKEKESGATVHFVTPGIDEGEAILQKSFEVTENDTPETVAEKVHIIEYEIFPIAINKVLNNVPM</sequence>
<dbReference type="CDD" id="cd08645">
    <property type="entry name" value="FMT_core_GART"/>
    <property type="match status" value="1"/>
</dbReference>
<dbReference type="InterPro" id="IPR036477">
    <property type="entry name" value="Formyl_transf_N_sf"/>
</dbReference>
<dbReference type="Pfam" id="PF00551">
    <property type="entry name" value="Formyl_trans_N"/>
    <property type="match status" value="1"/>
</dbReference>
<feature type="binding site" evidence="4">
    <location>
        <begin position="39"/>
        <end position="41"/>
    </location>
    <ligand>
        <name>N(1)-(5-phospho-beta-D-ribosyl)glycinamide</name>
        <dbReference type="ChEBI" id="CHEBI:143788"/>
    </ligand>
</feature>
<dbReference type="NCBIfam" id="TIGR00639">
    <property type="entry name" value="PurN"/>
    <property type="match status" value="1"/>
</dbReference>
<dbReference type="InterPro" id="IPR004607">
    <property type="entry name" value="GART"/>
</dbReference>
<evidence type="ECO:0000259" key="5">
    <source>
        <dbReference type="Pfam" id="PF00551"/>
    </source>
</evidence>
<comment type="function">
    <text evidence="4">Catalyzes the transfer of a formyl group from 10-formyltetrahydrofolate to 5-phospho-ribosyl-glycinamide (GAR), producing 5-phospho-ribosyl-N-formylglycinamide (FGAR) and tetrahydrofolate.</text>
</comment>
<feature type="domain" description="Formyl transferase N-terminal" evidence="5">
    <location>
        <begin position="29"/>
        <end position="207"/>
    </location>
</feature>
<comment type="caution">
    <text evidence="4">Lacks conserved residue(s) required for the propagation of feature annotation.</text>
</comment>
<dbReference type="EMBL" id="FUZE01000007">
    <property type="protein sequence ID" value="SKB72581.1"/>
    <property type="molecule type" value="Genomic_DNA"/>
</dbReference>
<evidence type="ECO:0000256" key="3">
    <source>
        <dbReference type="ARBA" id="ARBA00022755"/>
    </source>
</evidence>
<dbReference type="InterPro" id="IPR002376">
    <property type="entry name" value="Formyl_transf_N"/>
</dbReference>
<comment type="caution">
    <text evidence="6">The sequence shown here is derived from an EMBL/GenBank/DDBJ whole genome shotgun (WGS) entry which is preliminary data.</text>
</comment>
<evidence type="ECO:0000313" key="6">
    <source>
        <dbReference type="EMBL" id="SKB72581.1"/>
    </source>
</evidence>
<comment type="similarity">
    <text evidence="4">Belongs to the GART family.</text>
</comment>
<dbReference type="EC" id="2.1.2.2" evidence="4"/>
<keyword evidence="7" id="KW-1185">Reference proteome</keyword>
<feature type="active site" description="Proton donor" evidence="4">
    <location>
        <position position="130"/>
    </location>
</feature>
<feature type="site" description="Raises pKa of active site His" evidence="4">
    <location>
        <position position="171"/>
    </location>
</feature>
<organism evidence="6 7">
    <name type="scientific">Chryseobacterium balustinum</name>
    <dbReference type="NCBI Taxonomy" id="246"/>
    <lineage>
        <taxon>Bacteria</taxon>
        <taxon>Pseudomonadati</taxon>
        <taxon>Bacteroidota</taxon>
        <taxon>Flavobacteriia</taxon>
        <taxon>Flavobacteriales</taxon>
        <taxon>Weeksellaceae</taxon>
        <taxon>Chryseobacterium group</taxon>
        <taxon>Chryseobacterium</taxon>
    </lineage>
</organism>
<keyword evidence="3 4" id="KW-0658">Purine biosynthesis</keyword>
<evidence type="ECO:0000256" key="4">
    <source>
        <dbReference type="HAMAP-Rule" id="MF_01930"/>
    </source>
</evidence>
<dbReference type="SUPFAM" id="SSF53328">
    <property type="entry name" value="Formyltransferase"/>
    <property type="match status" value="1"/>
</dbReference>